<organism evidence="1 2">
    <name type="scientific">Segatella copri</name>
    <dbReference type="NCBI Taxonomy" id="165179"/>
    <lineage>
        <taxon>Bacteria</taxon>
        <taxon>Pseudomonadati</taxon>
        <taxon>Bacteroidota</taxon>
        <taxon>Bacteroidia</taxon>
        <taxon>Bacteroidales</taxon>
        <taxon>Prevotellaceae</taxon>
        <taxon>Segatella</taxon>
    </lineage>
</organism>
<reference evidence="1 2" key="1">
    <citation type="submission" date="2018-08" db="EMBL/GenBank/DDBJ databases">
        <title>A genome reference for cultivated species of the human gut microbiota.</title>
        <authorList>
            <person name="Zou Y."/>
            <person name="Xue W."/>
            <person name="Luo G."/>
        </authorList>
    </citation>
    <scope>NUCLEOTIDE SEQUENCE [LARGE SCALE GENOMIC DNA]</scope>
    <source>
        <strain evidence="1 2">AM16-54</strain>
    </source>
</reference>
<protein>
    <submittedName>
        <fullName evidence="1">Uncharacterized protein</fullName>
    </submittedName>
</protein>
<gene>
    <name evidence="1" type="ORF">DW192_01015</name>
</gene>
<comment type="caution">
    <text evidence="1">The sequence shown here is derived from an EMBL/GenBank/DDBJ whole genome shotgun (WGS) entry which is preliminary data.</text>
</comment>
<dbReference type="AlphaFoldDB" id="A0A3R6EJX7"/>
<proteinExistence type="predicted"/>
<dbReference type="Proteomes" id="UP000284548">
    <property type="component" value="Unassembled WGS sequence"/>
</dbReference>
<sequence length="92" mass="10719">MERSNLFNHLLRIFDEGLSMKTTELEYGTLEVTVENRSQDKKITFLAKGMEDAKQKAAEWQVGQMLLNCDDFDEIVMFLAQRKKLKKEMSKG</sequence>
<name>A0A3R6EJX7_9BACT</name>
<evidence type="ECO:0000313" key="1">
    <source>
        <dbReference type="EMBL" id="RHH85341.1"/>
    </source>
</evidence>
<evidence type="ECO:0000313" key="2">
    <source>
        <dbReference type="Proteomes" id="UP000284548"/>
    </source>
</evidence>
<accession>A0A3R6EJX7</accession>
<dbReference type="RefSeq" id="WP_118253232.1">
    <property type="nucleotide sequence ID" value="NZ_JAQEAK010000021.1"/>
</dbReference>
<dbReference type="EMBL" id="QRKB01000001">
    <property type="protein sequence ID" value="RHH85341.1"/>
    <property type="molecule type" value="Genomic_DNA"/>
</dbReference>